<evidence type="ECO:0000256" key="1">
    <source>
        <dbReference type="SAM" id="MobiDB-lite"/>
    </source>
</evidence>
<gene>
    <name evidence="2" type="ORF">SDC9_13338</name>
</gene>
<evidence type="ECO:0000313" key="2">
    <source>
        <dbReference type="EMBL" id="MPL67640.1"/>
    </source>
</evidence>
<name>A0A644TL48_9ZZZZ</name>
<feature type="region of interest" description="Disordered" evidence="1">
    <location>
        <begin position="1"/>
        <end position="41"/>
    </location>
</feature>
<comment type="caution">
    <text evidence="2">The sequence shown here is derived from an EMBL/GenBank/DDBJ whole genome shotgun (WGS) entry which is preliminary data.</text>
</comment>
<organism evidence="2">
    <name type="scientific">bioreactor metagenome</name>
    <dbReference type="NCBI Taxonomy" id="1076179"/>
    <lineage>
        <taxon>unclassified sequences</taxon>
        <taxon>metagenomes</taxon>
        <taxon>ecological metagenomes</taxon>
    </lineage>
</organism>
<evidence type="ECO:0008006" key="3">
    <source>
        <dbReference type="Google" id="ProtNLM"/>
    </source>
</evidence>
<dbReference type="EMBL" id="VSSQ01000038">
    <property type="protein sequence ID" value="MPL67640.1"/>
    <property type="molecule type" value="Genomic_DNA"/>
</dbReference>
<proteinExistence type="predicted"/>
<protein>
    <recommendedName>
        <fullName evidence="3">DUF2934 domain-containing protein</fullName>
    </recommendedName>
</protein>
<accession>A0A644TL48</accession>
<sequence length="89" mass="9925">MAEKKAEKTEKVVAPAKSKGAPKKAAVRETAPKTTPKRAASMLSVDQLEREIRAEAQRVYENRRAKGLAGDELSDWLEAEVVIKKKHRL</sequence>
<reference evidence="2" key="1">
    <citation type="submission" date="2019-08" db="EMBL/GenBank/DDBJ databases">
        <authorList>
            <person name="Kucharzyk K."/>
            <person name="Murdoch R.W."/>
            <person name="Higgins S."/>
            <person name="Loffler F."/>
        </authorList>
    </citation>
    <scope>NUCLEOTIDE SEQUENCE</scope>
</reference>
<dbReference type="AlphaFoldDB" id="A0A644TL48"/>
<feature type="compositionally biased region" description="Basic and acidic residues" evidence="1">
    <location>
        <begin position="1"/>
        <end position="11"/>
    </location>
</feature>